<dbReference type="InterPro" id="IPR050282">
    <property type="entry name" value="Cycloisomerase_2"/>
</dbReference>
<dbReference type="RefSeq" id="WP_345376232.1">
    <property type="nucleotide sequence ID" value="NZ_BAABLM010000005.1"/>
</dbReference>
<dbReference type="Proteomes" id="UP001501295">
    <property type="component" value="Unassembled WGS sequence"/>
</dbReference>
<feature type="compositionally biased region" description="Low complexity" evidence="2">
    <location>
        <begin position="303"/>
        <end position="315"/>
    </location>
</feature>
<dbReference type="Pfam" id="PF10282">
    <property type="entry name" value="Lactonase"/>
    <property type="match status" value="2"/>
</dbReference>
<evidence type="ECO:0000313" key="3">
    <source>
        <dbReference type="EMBL" id="GAA4679012.1"/>
    </source>
</evidence>
<comment type="caution">
    <text evidence="3">The sequence shown here is derived from an EMBL/GenBank/DDBJ whole genome shotgun (WGS) entry which is preliminary data.</text>
</comment>
<organism evidence="3 4">
    <name type="scientific">Frondihabitans cladoniiphilus</name>
    <dbReference type="NCBI Taxonomy" id="715785"/>
    <lineage>
        <taxon>Bacteria</taxon>
        <taxon>Bacillati</taxon>
        <taxon>Actinomycetota</taxon>
        <taxon>Actinomycetes</taxon>
        <taxon>Micrococcales</taxon>
        <taxon>Microbacteriaceae</taxon>
        <taxon>Frondihabitans</taxon>
    </lineage>
</organism>
<dbReference type="PANTHER" id="PTHR30344">
    <property type="entry name" value="6-PHOSPHOGLUCONOLACTONASE-RELATED"/>
    <property type="match status" value="1"/>
</dbReference>
<evidence type="ECO:0000256" key="1">
    <source>
        <dbReference type="ARBA" id="ARBA00005564"/>
    </source>
</evidence>
<protein>
    <submittedName>
        <fullName evidence="3">Lactonase family protein</fullName>
    </submittedName>
</protein>
<feature type="region of interest" description="Disordered" evidence="2">
    <location>
        <begin position="287"/>
        <end position="321"/>
    </location>
</feature>
<evidence type="ECO:0000313" key="4">
    <source>
        <dbReference type="Proteomes" id="UP001501295"/>
    </source>
</evidence>
<dbReference type="InterPro" id="IPR011045">
    <property type="entry name" value="N2O_reductase_N"/>
</dbReference>
<sequence length="387" mass="38824">MTSSTAPASSPLRLFLGAYTPTSGGHGTGISVLDRATPDAPWHATQIVAVDDPSFLALTEGALHAVSESTEGRVVSYTISAGSLVASSVAASGGAAPCHVVIDPASGALVVADYTAGTIGVLSADASDPARVTRTLALPVGRGPVVDRQDHAHAHSTVPTPWGTMLVSDLGTDRVFEVRIDPVTLDPSFVATHPLPAGSGPRHFAWLGSQLLVTGELDARLHVLSYADGRFTVDYSVAAYDPALAPSAVGFAGATDAGGTGPLPSHVEVFDGRVYVAVRGRDTITVLAPGGSGGSPGSGGSADGAVGSSSSGASGEHPERPERLAVVAEVPCGGRWPRHFAAAPGALYVANQLSDTVAILPLDPATGIPGAPSVLIETGSPTCVVFG</sequence>
<accession>A0ABP8W4S5</accession>
<evidence type="ECO:0000256" key="2">
    <source>
        <dbReference type="SAM" id="MobiDB-lite"/>
    </source>
</evidence>
<feature type="compositionally biased region" description="Gly residues" evidence="2">
    <location>
        <begin position="290"/>
        <end position="302"/>
    </location>
</feature>
<proteinExistence type="inferred from homology"/>
<keyword evidence="4" id="KW-1185">Reference proteome</keyword>
<comment type="similarity">
    <text evidence="1">Belongs to the cycloisomerase 2 family.</text>
</comment>
<name>A0ABP8W4S5_9MICO</name>
<dbReference type="Gene3D" id="2.130.10.10">
    <property type="entry name" value="YVTN repeat-like/Quinoprotein amine dehydrogenase"/>
    <property type="match status" value="1"/>
</dbReference>
<dbReference type="InterPro" id="IPR015943">
    <property type="entry name" value="WD40/YVTN_repeat-like_dom_sf"/>
</dbReference>
<dbReference type="EMBL" id="BAABLM010000005">
    <property type="protein sequence ID" value="GAA4679012.1"/>
    <property type="molecule type" value="Genomic_DNA"/>
</dbReference>
<gene>
    <name evidence="3" type="ORF">GCM10025780_25010</name>
</gene>
<dbReference type="InterPro" id="IPR019405">
    <property type="entry name" value="Lactonase_7-beta_prop"/>
</dbReference>
<reference evidence="4" key="1">
    <citation type="journal article" date="2019" name="Int. J. Syst. Evol. Microbiol.">
        <title>The Global Catalogue of Microorganisms (GCM) 10K type strain sequencing project: providing services to taxonomists for standard genome sequencing and annotation.</title>
        <authorList>
            <consortium name="The Broad Institute Genomics Platform"/>
            <consortium name="The Broad Institute Genome Sequencing Center for Infectious Disease"/>
            <person name="Wu L."/>
            <person name="Ma J."/>
        </authorList>
    </citation>
    <scope>NUCLEOTIDE SEQUENCE [LARGE SCALE GENOMIC DNA]</scope>
    <source>
        <strain evidence="4">JCM 18956</strain>
    </source>
</reference>
<dbReference type="PANTHER" id="PTHR30344:SF1">
    <property type="entry name" value="6-PHOSPHOGLUCONOLACTONASE"/>
    <property type="match status" value="1"/>
</dbReference>
<dbReference type="SUPFAM" id="SSF50974">
    <property type="entry name" value="Nitrous oxide reductase, N-terminal domain"/>
    <property type="match status" value="1"/>
</dbReference>